<evidence type="ECO:0008006" key="3">
    <source>
        <dbReference type="Google" id="ProtNLM"/>
    </source>
</evidence>
<dbReference type="InterPro" id="IPR036736">
    <property type="entry name" value="ACP-like_sf"/>
</dbReference>
<proteinExistence type="predicted"/>
<dbReference type="KEGG" id="papi:SG18_07810"/>
<name>A0A5E5P003_9BURK</name>
<reference evidence="1 2" key="1">
    <citation type="submission" date="2019-08" db="EMBL/GenBank/DDBJ databases">
        <authorList>
            <person name="Peeters C."/>
        </authorList>
    </citation>
    <scope>NUCLEOTIDE SEQUENCE [LARGE SCALE GENOMIC DNA]</scope>
    <source>
        <strain evidence="1 2">LMG 18089</strain>
    </source>
</reference>
<dbReference type="Gene3D" id="1.10.1200.10">
    <property type="entry name" value="ACP-like"/>
    <property type="match status" value="1"/>
</dbReference>
<dbReference type="EMBL" id="CABPSX010000001">
    <property type="protein sequence ID" value="VVG69109.1"/>
    <property type="molecule type" value="Genomic_DNA"/>
</dbReference>
<protein>
    <recommendedName>
        <fullName evidence="3">Acyl carrier protein</fullName>
    </recommendedName>
</protein>
<dbReference type="SUPFAM" id="SSF47336">
    <property type="entry name" value="ACP-like"/>
    <property type="match status" value="1"/>
</dbReference>
<sequence>MDSVDFLARIADALDYDGKLVKGQNLEEIDVWDSLGILSIVELLEEMGVEVDINTINNLKTTDDLIAVAGNVIHE</sequence>
<organism evidence="1 2">
    <name type="scientific">Pandoraea apista</name>
    <dbReference type="NCBI Taxonomy" id="93218"/>
    <lineage>
        <taxon>Bacteria</taxon>
        <taxon>Pseudomonadati</taxon>
        <taxon>Pseudomonadota</taxon>
        <taxon>Betaproteobacteria</taxon>
        <taxon>Burkholderiales</taxon>
        <taxon>Burkholderiaceae</taxon>
        <taxon>Pandoraea</taxon>
    </lineage>
</organism>
<evidence type="ECO:0000313" key="2">
    <source>
        <dbReference type="Proteomes" id="UP000364291"/>
    </source>
</evidence>
<dbReference type="AlphaFoldDB" id="A0A5E5P003"/>
<gene>
    <name evidence="1" type="ORF">PAP18089_00060</name>
</gene>
<dbReference type="OrthoDB" id="7997564at2"/>
<dbReference type="Proteomes" id="UP000364291">
    <property type="component" value="Unassembled WGS sequence"/>
</dbReference>
<accession>A0A5E5P003</accession>
<dbReference type="RefSeq" id="WP_042113513.1">
    <property type="nucleotide sequence ID" value="NZ_CABPSX010000001.1"/>
</dbReference>
<evidence type="ECO:0000313" key="1">
    <source>
        <dbReference type="EMBL" id="VVG69109.1"/>
    </source>
</evidence>